<evidence type="ECO:0000259" key="1">
    <source>
        <dbReference type="Pfam" id="PF00535"/>
    </source>
</evidence>
<protein>
    <recommendedName>
        <fullName evidence="1">Glycosyltransferase 2-like domain-containing protein</fullName>
    </recommendedName>
</protein>
<dbReference type="Gene3D" id="3.90.550.10">
    <property type="entry name" value="Spore Coat Polysaccharide Biosynthesis Protein SpsA, Chain A"/>
    <property type="match status" value="1"/>
</dbReference>
<proteinExistence type="predicted"/>
<comment type="caution">
    <text evidence="2">The sequence shown here is derived from an EMBL/GenBank/DDBJ whole genome shotgun (WGS) entry which is preliminary data.</text>
</comment>
<dbReference type="EMBL" id="LAZR01064324">
    <property type="protein sequence ID" value="KKK57741.1"/>
    <property type="molecule type" value="Genomic_DNA"/>
</dbReference>
<dbReference type="SUPFAM" id="SSF53448">
    <property type="entry name" value="Nucleotide-diphospho-sugar transferases"/>
    <property type="match status" value="1"/>
</dbReference>
<feature type="domain" description="Glycosyltransferase 2-like" evidence="1">
    <location>
        <begin position="9"/>
        <end position="47"/>
    </location>
</feature>
<dbReference type="InterPro" id="IPR029044">
    <property type="entry name" value="Nucleotide-diphossugar_trans"/>
</dbReference>
<dbReference type="Pfam" id="PF00535">
    <property type="entry name" value="Glycos_transf_2"/>
    <property type="match status" value="1"/>
</dbReference>
<dbReference type="AlphaFoldDB" id="A0A0F8ZCG3"/>
<sequence>MYKGQKIVVVMPAYNAAQTLRKTYDEVMAQDIVDLIIVVDDQSRDET</sequence>
<dbReference type="InterPro" id="IPR001173">
    <property type="entry name" value="Glyco_trans_2-like"/>
</dbReference>
<feature type="non-terminal residue" evidence="2">
    <location>
        <position position="47"/>
    </location>
</feature>
<name>A0A0F8ZCG3_9ZZZZ</name>
<evidence type="ECO:0000313" key="2">
    <source>
        <dbReference type="EMBL" id="KKK57741.1"/>
    </source>
</evidence>
<reference evidence="2" key="1">
    <citation type="journal article" date="2015" name="Nature">
        <title>Complex archaea that bridge the gap between prokaryotes and eukaryotes.</title>
        <authorList>
            <person name="Spang A."/>
            <person name="Saw J.H."/>
            <person name="Jorgensen S.L."/>
            <person name="Zaremba-Niedzwiedzka K."/>
            <person name="Martijn J."/>
            <person name="Lind A.E."/>
            <person name="van Eijk R."/>
            <person name="Schleper C."/>
            <person name="Guy L."/>
            <person name="Ettema T.J."/>
        </authorList>
    </citation>
    <scope>NUCLEOTIDE SEQUENCE</scope>
</reference>
<gene>
    <name evidence="2" type="ORF">LCGC14_3051440</name>
</gene>
<accession>A0A0F8ZCG3</accession>
<organism evidence="2">
    <name type="scientific">marine sediment metagenome</name>
    <dbReference type="NCBI Taxonomy" id="412755"/>
    <lineage>
        <taxon>unclassified sequences</taxon>
        <taxon>metagenomes</taxon>
        <taxon>ecological metagenomes</taxon>
    </lineage>
</organism>